<keyword evidence="1" id="KW-0812">Transmembrane</keyword>
<evidence type="ECO:0000313" key="2">
    <source>
        <dbReference type="EMBL" id="HFI91803.1"/>
    </source>
</evidence>
<comment type="caution">
    <text evidence="2">The sequence shown here is derived from an EMBL/GenBank/DDBJ whole genome shotgun (WGS) entry which is preliminary data.</text>
</comment>
<dbReference type="Pfam" id="PF13646">
    <property type="entry name" value="HEAT_2"/>
    <property type="match status" value="1"/>
</dbReference>
<evidence type="ECO:0000256" key="1">
    <source>
        <dbReference type="SAM" id="Phobius"/>
    </source>
</evidence>
<name>A0A7V3E7X6_9BACT</name>
<feature type="transmembrane region" description="Helical" evidence="1">
    <location>
        <begin position="23"/>
        <end position="51"/>
    </location>
</feature>
<protein>
    <submittedName>
        <fullName evidence="2">HEAT repeat domain-containing protein</fullName>
    </submittedName>
</protein>
<keyword evidence="1" id="KW-1133">Transmembrane helix</keyword>
<reference evidence="2" key="1">
    <citation type="journal article" date="2020" name="mSystems">
        <title>Genome- and Community-Level Interaction Insights into Carbon Utilization and Element Cycling Functions of Hydrothermarchaeota in Hydrothermal Sediment.</title>
        <authorList>
            <person name="Zhou Z."/>
            <person name="Liu Y."/>
            <person name="Xu W."/>
            <person name="Pan J."/>
            <person name="Luo Z.H."/>
            <person name="Li M."/>
        </authorList>
    </citation>
    <scope>NUCLEOTIDE SEQUENCE [LARGE SCALE GENOMIC DNA]</scope>
    <source>
        <strain evidence="2">SpSt-479</strain>
    </source>
</reference>
<accession>A0A7V3E7X6</accession>
<sequence>MRFTEIKNFSYFAGMVIPSGENFLFILTQVILFLAIVSFLLVIVVLILRLIDHYDNKRKIKFLAEWEKDFYEYLGSPEDPTKLLAEVKKSQFKFLLMVLRDLFSALDGKDLESLKRIINETAVYDFLLADLKSKSTRRIIRAAYFFGASNNQNVKALLFGHLYSKKTDVFIFCARALARINALEYATAILHAARYQRDLSTDILISILLEYKSEVCNYLLDRIGFEDDYYKQVSIQIFRFHGFREAAGIVLKIFQTSTNKKLLIECIKYSGTIECIDAIPHLWEHFEYPDIEVKTAAIEALAKIGGTDLAPIFVQRLYEESYEVNIAAAEALLDLGENGIKLLKVVAKSNADSKAASIAKMVLSENFIEIDDE</sequence>
<gene>
    <name evidence="2" type="ORF">ENS31_09800</name>
</gene>
<dbReference type="AlphaFoldDB" id="A0A7V3E7X6"/>
<dbReference type="InterPro" id="IPR011989">
    <property type="entry name" value="ARM-like"/>
</dbReference>
<keyword evidence="1" id="KW-0472">Membrane</keyword>
<dbReference type="EMBL" id="DSUJ01000008">
    <property type="protein sequence ID" value="HFI91803.1"/>
    <property type="molecule type" value="Genomic_DNA"/>
</dbReference>
<dbReference type="InterPro" id="IPR016024">
    <property type="entry name" value="ARM-type_fold"/>
</dbReference>
<proteinExistence type="predicted"/>
<dbReference type="SUPFAM" id="SSF48371">
    <property type="entry name" value="ARM repeat"/>
    <property type="match status" value="1"/>
</dbReference>
<organism evidence="2">
    <name type="scientific">Ignavibacterium album</name>
    <dbReference type="NCBI Taxonomy" id="591197"/>
    <lineage>
        <taxon>Bacteria</taxon>
        <taxon>Pseudomonadati</taxon>
        <taxon>Ignavibacteriota</taxon>
        <taxon>Ignavibacteria</taxon>
        <taxon>Ignavibacteriales</taxon>
        <taxon>Ignavibacteriaceae</taxon>
        <taxon>Ignavibacterium</taxon>
    </lineage>
</organism>
<dbReference type="Gene3D" id="1.25.10.10">
    <property type="entry name" value="Leucine-rich Repeat Variant"/>
    <property type="match status" value="1"/>
</dbReference>